<evidence type="ECO:0000313" key="4">
    <source>
        <dbReference type="RefSeq" id="XP_033464542.1"/>
    </source>
</evidence>
<accession>A0A6J3MHS4</accession>
<dbReference type="Pfam" id="PF18596">
    <property type="entry name" value="Sld7_C"/>
    <property type="match status" value="1"/>
</dbReference>
<keyword evidence="3" id="KW-1185">Reference proteome</keyword>
<dbReference type="InterPro" id="IPR041260">
    <property type="entry name" value="Sld7_C"/>
</dbReference>
<feature type="compositionally biased region" description="Polar residues" evidence="1">
    <location>
        <begin position="263"/>
        <end position="287"/>
    </location>
</feature>
<protein>
    <recommendedName>
        <fullName evidence="2">Sld7 C-terminal domain-containing protein</fullName>
    </recommendedName>
</protein>
<reference evidence="4" key="2">
    <citation type="submission" date="2020-04" db="EMBL/GenBank/DDBJ databases">
        <authorList>
            <consortium name="NCBI Genome Project"/>
        </authorList>
    </citation>
    <scope>NUCLEOTIDE SEQUENCE</scope>
    <source>
        <strain evidence="4">CBS 342.82</strain>
    </source>
</reference>
<dbReference type="OrthoDB" id="4205424at2759"/>
<dbReference type="GeneID" id="54366115"/>
<feature type="compositionally biased region" description="Polar residues" evidence="1">
    <location>
        <begin position="354"/>
        <end position="367"/>
    </location>
</feature>
<feature type="region of interest" description="Disordered" evidence="1">
    <location>
        <begin position="206"/>
        <end position="321"/>
    </location>
</feature>
<evidence type="ECO:0000313" key="3">
    <source>
        <dbReference type="Proteomes" id="UP000504637"/>
    </source>
</evidence>
<reference evidence="4" key="1">
    <citation type="submission" date="2020-01" db="EMBL/GenBank/DDBJ databases">
        <authorList>
            <consortium name="DOE Joint Genome Institute"/>
            <person name="Haridas S."/>
            <person name="Albert R."/>
            <person name="Binder M."/>
            <person name="Bloem J."/>
            <person name="Labutti K."/>
            <person name="Salamov A."/>
            <person name="Andreopoulos B."/>
            <person name="Baker S.E."/>
            <person name="Barry K."/>
            <person name="Bills G."/>
            <person name="Bluhm B.H."/>
            <person name="Cannon C."/>
            <person name="Castanera R."/>
            <person name="Culley D.E."/>
            <person name="Daum C."/>
            <person name="Ezra D."/>
            <person name="Gonzalez J.B."/>
            <person name="Henrissat B."/>
            <person name="Kuo A."/>
            <person name="Liang C."/>
            <person name="Lipzen A."/>
            <person name="Lutzoni F."/>
            <person name="Magnuson J."/>
            <person name="Mondo S."/>
            <person name="Nolan M."/>
            <person name="Ohm R."/>
            <person name="Pangilinan J."/>
            <person name="Park H.-J."/>
            <person name="Ramirez L."/>
            <person name="Alfaro M."/>
            <person name="Sun H."/>
            <person name="Tritt A."/>
            <person name="Yoshinaga Y."/>
            <person name="Zwiers L.-H."/>
            <person name="Turgeon B.G."/>
            <person name="Goodwin S.B."/>
            <person name="Spatafora J.W."/>
            <person name="Crous P.W."/>
            <person name="Grigoriev I.V."/>
        </authorList>
    </citation>
    <scope>NUCLEOTIDE SEQUENCE</scope>
    <source>
        <strain evidence="4">CBS 342.82</strain>
    </source>
</reference>
<evidence type="ECO:0000256" key="1">
    <source>
        <dbReference type="SAM" id="MobiDB-lite"/>
    </source>
</evidence>
<sequence length="485" mass="51994">MTLWSGDIALDAQRSLRGVSLLRTGANDRAAILAESSLKFLSLVETDRVPLHLCAGAPYSVNINDEQTGAYLSSVLLPVGDFADNQTGTAWWQGARGDSPLGLLIACDEPIITASASVRPRVTELLFYASRNHRDDKCGRLTPPHSPDANPSPDTILQTNIAIYAVPLSSDLITNLDASTTISPSHGGPVEPTFISCAYDAGADAEAINMPPTRKRKSLDDTFDEAAERRRKARRIGIENAAASGQAQTLSGTLPSLKHRRATSSSHSVPIQTRPLSRASSISNPMQGGSREASLPATTKRSGLSRVKSVSNLPENADKDSTEIKNKDVVSRVVMAGMRLYGFSQSKSRKSRAESISQETSELAETQSSDEEYKLLYHQVYKATCFAFRRQMQNVALLGHSEALRETADKLLAVFCADPLSTQIATFEDEVTPGGRKVFGTTGSLASATETFSVSGPTGRSVENTPCNGSRTFALNVTTGAVMIV</sequence>
<reference evidence="4" key="3">
    <citation type="submission" date="2025-08" db="UniProtKB">
        <authorList>
            <consortium name="RefSeq"/>
        </authorList>
    </citation>
    <scope>IDENTIFICATION</scope>
    <source>
        <strain evidence="4">CBS 342.82</strain>
    </source>
</reference>
<evidence type="ECO:0000259" key="2">
    <source>
        <dbReference type="Pfam" id="PF18596"/>
    </source>
</evidence>
<gene>
    <name evidence="4" type="ORF">K489DRAFT_427851</name>
</gene>
<feature type="compositionally biased region" description="Polar residues" evidence="1">
    <location>
        <begin position="243"/>
        <end position="254"/>
    </location>
</feature>
<proteinExistence type="predicted"/>
<feature type="domain" description="Sld7 C-terminal" evidence="2">
    <location>
        <begin position="324"/>
        <end position="416"/>
    </location>
</feature>
<feature type="region of interest" description="Disordered" evidence="1">
    <location>
        <begin position="349"/>
        <end position="368"/>
    </location>
</feature>
<feature type="compositionally biased region" description="Polar residues" evidence="1">
    <location>
        <begin position="296"/>
        <end position="314"/>
    </location>
</feature>
<organism evidence="4">
    <name type="scientific">Dissoconium aciculare CBS 342.82</name>
    <dbReference type="NCBI Taxonomy" id="1314786"/>
    <lineage>
        <taxon>Eukaryota</taxon>
        <taxon>Fungi</taxon>
        <taxon>Dikarya</taxon>
        <taxon>Ascomycota</taxon>
        <taxon>Pezizomycotina</taxon>
        <taxon>Dothideomycetes</taxon>
        <taxon>Dothideomycetidae</taxon>
        <taxon>Mycosphaerellales</taxon>
        <taxon>Dissoconiaceae</taxon>
        <taxon>Dissoconium</taxon>
    </lineage>
</organism>
<dbReference type="RefSeq" id="XP_033464542.1">
    <property type="nucleotide sequence ID" value="XM_033608315.1"/>
</dbReference>
<dbReference type="Proteomes" id="UP000504637">
    <property type="component" value="Unplaced"/>
</dbReference>
<name>A0A6J3MHS4_9PEZI</name>
<dbReference type="AlphaFoldDB" id="A0A6J3MHS4"/>